<dbReference type="AlphaFoldDB" id="A0A378IJU8"/>
<evidence type="ECO:0000313" key="3">
    <source>
        <dbReference type="Proteomes" id="UP000054854"/>
    </source>
</evidence>
<organism evidence="2 4">
    <name type="scientific">Legionella cincinnatiensis</name>
    <dbReference type="NCBI Taxonomy" id="28085"/>
    <lineage>
        <taxon>Bacteria</taxon>
        <taxon>Pseudomonadati</taxon>
        <taxon>Pseudomonadota</taxon>
        <taxon>Gammaproteobacteria</taxon>
        <taxon>Legionellales</taxon>
        <taxon>Legionellaceae</taxon>
        <taxon>Legionella</taxon>
    </lineage>
</organism>
<protein>
    <submittedName>
        <fullName evidence="2">Uncharacterized protein</fullName>
    </submittedName>
</protein>
<reference evidence="1 3" key="1">
    <citation type="submission" date="2015-11" db="EMBL/GenBank/DDBJ databases">
        <title>Genomic analysis of 38 Legionella species identifies large and diverse effector repertoires.</title>
        <authorList>
            <person name="Burstein D."/>
            <person name="Amaro F."/>
            <person name="Zusman T."/>
            <person name="Lifshitz Z."/>
            <person name="Cohen O."/>
            <person name="Gilbert J.A."/>
            <person name="Pupko T."/>
            <person name="Shuman H.A."/>
            <person name="Segal G."/>
        </authorList>
    </citation>
    <scope>NUCLEOTIDE SEQUENCE [LARGE SCALE GENOMIC DNA]</scope>
    <source>
        <strain evidence="1 3">CDC#72-OH-14</strain>
    </source>
</reference>
<keyword evidence="3" id="KW-1185">Reference proteome</keyword>
<evidence type="ECO:0000313" key="1">
    <source>
        <dbReference type="EMBL" id="KTC78737.1"/>
    </source>
</evidence>
<dbReference type="Proteomes" id="UP000054854">
    <property type="component" value="Unassembled WGS sequence"/>
</dbReference>
<evidence type="ECO:0000313" key="4">
    <source>
        <dbReference type="Proteomes" id="UP000255316"/>
    </source>
</evidence>
<dbReference type="EMBL" id="UGNX01000001">
    <property type="protein sequence ID" value="STX35326.1"/>
    <property type="molecule type" value="Genomic_DNA"/>
</dbReference>
<gene>
    <name evidence="1" type="ORF">Lcin_3352</name>
    <name evidence="2" type="ORF">NCTC12438_01940</name>
</gene>
<evidence type="ECO:0000313" key="2">
    <source>
        <dbReference type="EMBL" id="STX35326.1"/>
    </source>
</evidence>
<reference evidence="2 4" key="2">
    <citation type="submission" date="2018-06" db="EMBL/GenBank/DDBJ databases">
        <authorList>
            <consortium name="Pathogen Informatics"/>
            <person name="Doyle S."/>
        </authorList>
    </citation>
    <scope>NUCLEOTIDE SEQUENCE [LARGE SCALE GENOMIC DNA]</scope>
    <source>
        <strain evidence="2 4">NCTC12438</strain>
    </source>
</reference>
<dbReference type="EMBL" id="LNXX01000053">
    <property type="protein sequence ID" value="KTC78737.1"/>
    <property type="molecule type" value="Genomic_DNA"/>
</dbReference>
<accession>A0A378IJU8</accession>
<proteinExistence type="predicted"/>
<name>A0A378IJU8_9GAMM</name>
<dbReference type="Proteomes" id="UP000255316">
    <property type="component" value="Unassembled WGS sequence"/>
</dbReference>
<sequence>MLRACEELGIKIIFANSAKEKGRIDRSFVTFQDRLIPELRLQNISDIQTANGYLQVTEKP</sequence>